<sequence>MPKAALVMDMPETCENCACKYPSYKDDALYDCAITGKEIPINGGHYEEKPDWCPLRELPEKMDCFAEAIKNDCYDGTEYEHEYLDGKSDGWNACLDEILKECDTDGTH</sequence>
<proteinExistence type="predicted"/>
<organism evidence="1">
    <name type="scientific">Siphoviridae sp. ctLeh52</name>
    <dbReference type="NCBI Taxonomy" id="2827849"/>
    <lineage>
        <taxon>Viruses</taxon>
        <taxon>Duplodnaviria</taxon>
        <taxon>Heunggongvirae</taxon>
        <taxon>Uroviricota</taxon>
        <taxon>Caudoviricetes</taxon>
    </lineage>
</organism>
<protein>
    <submittedName>
        <fullName evidence="1">Uncharacterized protein</fullName>
    </submittedName>
</protein>
<dbReference type="EMBL" id="BK032499">
    <property type="protein sequence ID" value="DAF43179.1"/>
    <property type="molecule type" value="Genomic_DNA"/>
</dbReference>
<accession>A0A8S5RXF1</accession>
<name>A0A8S5RXF1_9CAUD</name>
<evidence type="ECO:0000313" key="1">
    <source>
        <dbReference type="EMBL" id="DAF43179.1"/>
    </source>
</evidence>
<reference evidence="1" key="1">
    <citation type="journal article" date="2021" name="Proc. Natl. Acad. Sci. U.S.A.">
        <title>A Catalog of Tens of Thousands of Viruses from Human Metagenomes Reveals Hidden Associations with Chronic Diseases.</title>
        <authorList>
            <person name="Tisza M.J."/>
            <person name="Buck C.B."/>
        </authorList>
    </citation>
    <scope>NUCLEOTIDE SEQUENCE</scope>
    <source>
        <strain evidence="1">CtLeh52</strain>
    </source>
</reference>